<comment type="caution">
    <text evidence="4">The sequence shown here is derived from an EMBL/GenBank/DDBJ whole genome shotgun (WGS) entry which is preliminary data.</text>
</comment>
<dbReference type="InterPro" id="IPR011990">
    <property type="entry name" value="TPR-like_helical_dom_sf"/>
</dbReference>
<dbReference type="InterPro" id="IPR027417">
    <property type="entry name" value="P-loop_NTPase"/>
</dbReference>
<dbReference type="RefSeq" id="WP_270690070.1">
    <property type="nucleotide sequence ID" value="NZ_JAQFWQ010000131.1"/>
</dbReference>
<dbReference type="Gene3D" id="1.10.8.430">
    <property type="entry name" value="Helical domain of apoptotic protease-activating factors"/>
    <property type="match status" value="1"/>
</dbReference>
<evidence type="ECO:0000256" key="3">
    <source>
        <dbReference type="SAM" id="Phobius"/>
    </source>
</evidence>
<dbReference type="PANTHER" id="PTHR47691">
    <property type="entry name" value="REGULATOR-RELATED"/>
    <property type="match status" value="1"/>
</dbReference>
<gene>
    <name evidence="4" type="ORF">O4J56_28455</name>
</gene>
<keyword evidence="3" id="KW-1133">Transmembrane helix</keyword>
<feature type="region of interest" description="Disordered" evidence="2">
    <location>
        <begin position="147"/>
        <end position="241"/>
    </location>
</feature>
<dbReference type="EMBL" id="JAQFWQ010000131">
    <property type="protein sequence ID" value="MDA2814609.1"/>
    <property type="molecule type" value="Genomic_DNA"/>
</dbReference>
<accession>A0ABT4UDS0</accession>
<evidence type="ECO:0000313" key="4">
    <source>
        <dbReference type="EMBL" id="MDA2814609.1"/>
    </source>
</evidence>
<feature type="compositionally biased region" description="Gly residues" evidence="2">
    <location>
        <begin position="193"/>
        <end position="206"/>
    </location>
</feature>
<organism evidence="4 5">
    <name type="scientific">Nocardiopsis endophytica</name>
    <dbReference type="NCBI Taxonomy" id="3018445"/>
    <lineage>
        <taxon>Bacteria</taxon>
        <taxon>Bacillati</taxon>
        <taxon>Actinomycetota</taxon>
        <taxon>Actinomycetes</taxon>
        <taxon>Streptosporangiales</taxon>
        <taxon>Nocardiopsidaceae</taxon>
        <taxon>Nocardiopsis</taxon>
    </lineage>
</organism>
<dbReference type="InterPro" id="IPR042197">
    <property type="entry name" value="Apaf_helical"/>
</dbReference>
<keyword evidence="5" id="KW-1185">Reference proteome</keyword>
<sequence length="1141" mass="125304">MTERTPQPSSSRTVSRRRLGAYAAAWTAWGGLSITATVLQNAPDLLDWLPNEAIWGLVVIGALAQLPFIVRDVRRRAMGRAPSPFWREHHGNNLLHPEPHFTGYGGQQRQMLRLFRGFPRPGQRGLVDRLLLWRRRGRQRPPLVVVVTGAPGTGKSQLANRVARHVTDRFPDAPRWVDLTTGTSPDEEDGDGPDGAGGPDGPGGPGWTLIRVLPRRLRRLPGLGPPGPEDPGDGDGADDPDAERRAVLAAEFAAAAAAARPRPVADLLEELLGASGDSPRGPRRHLEEAWRSRTAGRRLLLVLENAEDPRQVEPLLPNSPDSAVIVTARAPFHDAGFDFESVHLEGLTDEEGAELLDLQVGLPSDPAEREEERVLRRSIAAHCHGLPLALKMCGTRLAAHSGEDTRELLEKLRSSSVTPLLGPTGFPTSFLGVFRLCGTYAARLLHRMAATGMQEVADYGAAALLDIDRRRAAAVLEELSGLSLIESIGSAEDGVQRYRQHQLVHDTMRKLGPAELGVDPDEAGAAWSDGQVAEAGRRLVAAYTWMVERAAADLHRVDAGFPQPPIAGPAPGPGDDGGLGLAGPANPQAWLDREREVLLGCLWLAADAGHVGLGWRLARSVAVMCQVLRAHWSEWDQAVEAQLALAYGHGDLHALGMALLDASELSGARGQYRPGIIYAERALYAFEQKGVDERWLARAHRARGVCLQRWGELDRAKEELERAETVMARHGERWWRARALYNLAELNADIGHTGPASDLLRWACDIFAEEGDTGQSDLARVLLAEVHAAEGRQLRAWYELTEMSERFTDEGRLWYSAQCLRALGGLEEPVLRAQWRMAESRLRELNRTAKRAGFDAEALRRVQGPGATAALGGAVQEARGRRDRLAAELADLIGDAEAERAVRGRPEPPVLRRTGRRLRRAWSPRRRREMVQEAIVLMERMGDEWGVNRARVTLGRVLVAAGRFREAEGAFRDAAEGFASLSQAGQRSGEPGDKRWEARTHHIAAEDVYRKVSPPGQAVERTAPWRYSDPLKSAQGHALEAMRLYRERGNTSGEVAARILLARIMWVDGAVKRAVAHHLQEARDQASEQLESAADQASEELGRAALQAAQHGWEDLYAEAAGLHRTIAERHPEVARRWPIH</sequence>
<name>A0ABT4UDS0_9ACTN</name>
<dbReference type="Gene3D" id="3.40.50.300">
    <property type="entry name" value="P-loop containing nucleotide triphosphate hydrolases"/>
    <property type="match status" value="1"/>
</dbReference>
<evidence type="ECO:0000313" key="5">
    <source>
        <dbReference type="Proteomes" id="UP001527866"/>
    </source>
</evidence>
<proteinExistence type="predicted"/>
<feature type="compositionally biased region" description="Acidic residues" evidence="2">
    <location>
        <begin position="230"/>
        <end position="241"/>
    </location>
</feature>
<dbReference type="Proteomes" id="UP001527866">
    <property type="component" value="Unassembled WGS sequence"/>
</dbReference>
<protein>
    <submittedName>
        <fullName evidence="4">NB-ARC domain-containing protein</fullName>
    </submittedName>
</protein>
<reference evidence="4 5" key="1">
    <citation type="submission" date="2023-01" db="EMBL/GenBank/DDBJ databases">
        <title>Draft genome sequence of Nocardiopsis sp. RSe5-2 isolated from halophytes.</title>
        <authorList>
            <person name="Duangmal K."/>
            <person name="Chantavorakit T."/>
        </authorList>
    </citation>
    <scope>NUCLEOTIDE SEQUENCE [LARGE SCALE GENOMIC DNA]</scope>
    <source>
        <strain evidence="4 5">RSe5-2</strain>
    </source>
</reference>
<feature type="transmembrane region" description="Helical" evidence="3">
    <location>
        <begin position="53"/>
        <end position="70"/>
    </location>
</feature>
<dbReference type="SUPFAM" id="SSF52540">
    <property type="entry name" value="P-loop containing nucleoside triphosphate hydrolases"/>
    <property type="match status" value="2"/>
</dbReference>
<dbReference type="PRINTS" id="PR00364">
    <property type="entry name" value="DISEASERSIST"/>
</dbReference>
<feature type="region of interest" description="Disordered" evidence="2">
    <location>
        <begin position="562"/>
        <end position="585"/>
    </location>
</feature>
<dbReference type="Gene3D" id="1.25.40.10">
    <property type="entry name" value="Tetratricopeptide repeat domain"/>
    <property type="match status" value="2"/>
</dbReference>
<keyword evidence="1" id="KW-0175">Coiled coil</keyword>
<feature type="transmembrane region" description="Helical" evidence="3">
    <location>
        <begin position="21"/>
        <end position="41"/>
    </location>
</feature>
<feature type="coiled-coil region" evidence="1">
    <location>
        <begin position="1076"/>
        <end position="1107"/>
    </location>
</feature>
<feature type="compositionally biased region" description="Pro residues" evidence="2">
    <location>
        <begin position="562"/>
        <end position="572"/>
    </location>
</feature>
<dbReference type="SUPFAM" id="SSF48452">
    <property type="entry name" value="TPR-like"/>
    <property type="match status" value="2"/>
</dbReference>
<keyword evidence="3" id="KW-0812">Transmembrane</keyword>
<evidence type="ECO:0000256" key="2">
    <source>
        <dbReference type="SAM" id="MobiDB-lite"/>
    </source>
</evidence>
<keyword evidence="3" id="KW-0472">Membrane</keyword>
<evidence type="ECO:0000256" key="1">
    <source>
        <dbReference type="SAM" id="Coils"/>
    </source>
</evidence>
<dbReference type="PANTHER" id="PTHR47691:SF3">
    <property type="entry name" value="HTH-TYPE TRANSCRIPTIONAL REGULATOR RV0890C-RELATED"/>
    <property type="match status" value="1"/>
</dbReference>